<sequence>MNIDYPGHWRQYEQEGEVGTFRMKPPVLMYENDGTNARIVIEPIIEQVPAEESPVTAEKLREEYDRNLWGIPPEYIQMLIFAAMVAEGEVEPPHDSYPANPDLPVVFSDAPIDDERFRNLDWEVRVEYIEDSSQADEEMTRPASGPTPEVSLQFNNREQAIEYLEPLLMAGNVDFHLPADIS</sequence>
<protein>
    <submittedName>
        <fullName evidence="2">Uncharacterized protein</fullName>
    </submittedName>
</protein>
<evidence type="ECO:0000313" key="3">
    <source>
        <dbReference type="Proteomes" id="UP000783863"/>
    </source>
</evidence>
<evidence type="ECO:0000313" key="2">
    <source>
        <dbReference type="EMBL" id="MBX0305716.1"/>
    </source>
</evidence>
<dbReference type="RefSeq" id="WP_220589909.1">
    <property type="nucleotide sequence ID" value="NZ_RKLQ01000005.1"/>
</dbReference>
<comment type="caution">
    <text evidence="2">The sequence shown here is derived from an EMBL/GenBank/DDBJ whole genome shotgun (WGS) entry which is preliminary data.</text>
</comment>
<keyword evidence="3" id="KW-1185">Reference proteome</keyword>
<name>A0A8J7YLW1_9EURY</name>
<dbReference type="Proteomes" id="UP000783863">
    <property type="component" value="Unassembled WGS sequence"/>
</dbReference>
<dbReference type="EMBL" id="RKLQ01000005">
    <property type="protein sequence ID" value="MBX0305716.1"/>
    <property type="molecule type" value="Genomic_DNA"/>
</dbReference>
<accession>A0A8J7YLW1</accession>
<feature type="region of interest" description="Disordered" evidence="1">
    <location>
        <begin position="131"/>
        <end position="150"/>
    </location>
</feature>
<reference evidence="2" key="1">
    <citation type="submission" date="2021-06" db="EMBL/GenBank/DDBJ databases">
        <title>Halomicroarcula sp. F24A a new haloarchaeum isolated from saline soil.</title>
        <authorList>
            <person name="Duran-Viseras A."/>
            <person name="Sanchez-Porro C."/>
            <person name="Ventosa A."/>
        </authorList>
    </citation>
    <scope>NUCLEOTIDE SEQUENCE</scope>
    <source>
        <strain evidence="2">F24A</strain>
    </source>
</reference>
<evidence type="ECO:0000256" key="1">
    <source>
        <dbReference type="SAM" id="MobiDB-lite"/>
    </source>
</evidence>
<organism evidence="2 3">
    <name type="scientific">Haloarcula salinisoli</name>
    <dbReference type="NCBI Taxonomy" id="2487746"/>
    <lineage>
        <taxon>Archaea</taxon>
        <taxon>Methanobacteriati</taxon>
        <taxon>Methanobacteriota</taxon>
        <taxon>Stenosarchaea group</taxon>
        <taxon>Halobacteria</taxon>
        <taxon>Halobacteriales</taxon>
        <taxon>Haloarculaceae</taxon>
        <taxon>Haloarcula</taxon>
    </lineage>
</organism>
<proteinExistence type="predicted"/>
<dbReference type="AlphaFoldDB" id="A0A8J7YLW1"/>
<gene>
    <name evidence="2" type="ORF">EGD98_18900</name>
</gene>